<dbReference type="InterPro" id="IPR036113">
    <property type="entry name" value="Asp/Glu-ADT_sf_sub_c"/>
</dbReference>
<dbReference type="SUPFAM" id="SSF141000">
    <property type="entry name" value="Glu-tRNAGln amidotransferase C subunit"/>
    <property type="match status" value="1"/>
</dbReference>
<evidence type="ECO:0008006" key="3">
    <source>
        <dbReference type="Google" id="ProtNLM"/>
    </source>
</evidence>
<sequence>MTLEDIKKLANLARIDMEEVEMGEIAKDFDAILAYVGQVQEAAMEGGTRGEVSKVSESYPLYNIMREDVVTNKEEEFTDKIMKLAPNTENGYLKVKQIL</sequence>
<dbReference type="GO" id="GO:0006450">
    <property type="term" value="P:regulation of translational fidelity"/>
    <property type="evidence" value="ECO:0007669"/>
    <property type="project" value="InterPro"/>
</dbReference>
<dbReference type="InterPro" id="IPR003837">
    <property type="entry name" value="GatC"/>
</dbReference>
<evidence type="ECO:0000313" key="1">
    <source>
        <dbReference type="EMBL" id="KKP66818.1"/>
    </source>
</evidence>
<dbReference type="Gene3D" id="1.10.20.60">
    <property type="entry name" value="Glu-tRNAGln amidotransferase C subunit, N-terminal domain"/>
    <property type="match status" value="1"/>
</dbReference>
<dbReference type="NCBIfam" id="TIGR00135">
    <property type="entry name" value="gatC"/>
    <property type="match status" value="1"/>
</dbReference>
<gene>
    <name evidence="1" type="ORF">UR64_C0002G0034</name>
</gene>
<proteinExistence type="predicted"/>
<dbReference type="Proteomes" id="UP000034952">
    <property type="component" value="Unassembled WGS sequence"/>
</dbReference>
<dbReference type="AlphaFoldDB" id="A0A0G0BBF4"/>
<accession>A0A0G0BBF4</accession>
<reference evidence="1 2" key="1">
    <citation type="journal article" date="2015" name="Nature">
        <title>rRNA introns, odd ribosomes, and small enigmatic genomes across a large radiation of phyla.</title>
        <authorList>
            <person name="Brown C.T."/>
            <person name="Hug L.A."/>
            <person name="Thomas B.C."/>
            <person name="Sharon I."/>
            <person name="Castelle C.J."/>
            <person name="Singh A."/>
            <person name="Wilkins M.J."/>
            <person name="Williams K.H."/>
            <person name="Banfield J.F."/>
        </authorList>
    </citation>
    <scope>NUCLEOTIDE SEQUENCE [LARGE SCALE GENOMIC DNA]</scope>
</reference>
<organism evidence="1 2">
    <name type="scientific">Candidatus Nomurabacteria bacterium GW2011_GWE1_35_16</name>
    <dbReference type="NCBI Taxonomy" id="1618761"/>
    <lineage>
        <taxon>Bacteria</taxon>
        <taxon>Candidatus Nomuraibacteriota</taxon>
    </lineage>
</organism>
<protein>
    <recommendedName>
        <fullName evidence="3">Aspartyl/glutamyl-tRNA(Asn/Gln) amidotransferase subunit C</fullName>
    </recommendedName>
</protein>
<dbReference type="EMBL" id="LBPY01000002">
    <property type="protein sequence ID" value="KKP66818.1"/>
    <property type="molecule type" value="Genomic_DNA"/>
</dbReference>
<evidence type="ECO:0000313" key="2">
    <source>
        <dbReference type="Proteomes" id="UP000034952"/>
    </source>
</evidence>
<name>A0A0G0BBF4_9BACT</name>
<comment type="caution">
    <text evidence="1">The sequence shown here is derived from an EMBL/GenBank/DDBJ whole genome shotgun (WGS) entry which is preliminary data.</text>
</comment>
<dbReference type="Pfam" id="PF02686">
    <property type="entry name" value="GatC"/>
    <property type="match status" value="1"/>
</dbReference>